<comment type="caution">
    <text evidence="1">The sequence shown here is derived from an EMBL/GenBank/DDBJ whole genome shotgun (WGS) entry which is preliminary data.</text>
</comment>
<dbReference type="Proteomes" id="UP000450917">
    <property type="component" value="Unassembled WGS sequence"/>
</dbReference>
<dbReference type="Pfam" id="PF12787">
    <property type="entry name" value="EcsC"/>
    <property type="match status" value="1"/>
</dbReference>
<sequence length="287" mass="31976">MTTDPIQPYPHTPESREALLAMLNDIETWEKSQKDLWFWEKIGRLPFQLLDRLTPQAIQKKLAQAMDEVGSYVQSGGRYLVSESGVLSRLQEELAASDEARGEAKEAPLTLADVPGLPLAVMNRAAASLTHNRIKLATAQGATTGFGGLFTLAIDIPAILGLSLKTIQEVAMVYGYDPKEKPERVFVIKCLQFASADIVGKKAVLEELADYGNESRKPESLSQLQGWREVVAAYRDNFGWKKLFQLVPIAGMLFGAVLNRSTLQDVAEAATMLYRKRRILERLRQQQ</sequence>
<dbReference type="RefSeq" id="WP_141334816.1">
    <property type="nucleotide sequence ID" value="NZ_WNZX01000011.1"/>
</dbReference>
<name>A0A7X3CUA7_9BACL</name>
<dbReference type="PANTHER" id="PTHR41260">
    <property type="entry name" value="PROTEIN ECSC"/>
    <property type="match status" value="1"/>
</dbReference>
<keyword evidence="2" id="KW-1185">Reference proteome</keyword>
<accession>A0A7X3CUA7</accession>
<gene>
    <name evidence="1" type="ORF">GNP93_14625</name>
</gene>
<dbReference type="EMBL" id="WNZX01000011">
    <property type="protein sequence ID" value="MUG71904.1"/>
    <property type="molecule type" value="Genomic_DNA"/>
</dbReference>
<dbReference type="AlphaFoldDB" id="A0A7X3CUA7"/>
<organism evidence="1 2">
    <name type="scientific">Paenibacillus validus</name>
    <dbReference type="NCBI Taxonomy" id="44253"/>
    <lineage>
        <taxon>Bacteria</taxon>
        <taxon>Bacillati</taxon>
        <taxon>Bacillota</taxon>
        <taxon>Bacilli</taxon>
        <taxon>Bacillales</taxon>
        <taxon>Paenibacillaceae</taxon>
        <taxon>Paenibacillus</taxon>
    </lineage>
</organism>
<dbReference type="InterPro" id="IPR024787">
    <property type="entry name" value="EcsC"/>
</dbReference>
<dbReference type="PANTHER" id="PTHR41260:SF1">
    <property type="entry name" value="PROTEIN ECSC"/>
    <property type="match status" value="1"/>
</dbReference>
<protein>
    <submittedName>
        <fullName evidence="1">EcsC family protein</fullName>
    </submittedName>
</protein>
<evidence type="ECO:0000313" key="2">
    <source>
        <dbReference type="Proteomes" id="UP000450917"/>
    </source>
</evidence>
<proteinExistence type="predicted"/>
<evidence type="ECO:0000313" key="1">
    <source>
        <dbReference type="EMBL" id="MUG71904.1"/>
    </source>
</evidence>
<reference evidence="1 2" key="1">
    <citation type="submission" date="2019-11" db="EMBL/GenBank/DDBJ databases">
        <title>Draft genome sequences of five Paenibacillus species of dairy origin.</title>
        <authorList>
            <person name="Olajide A.M."/>
            <person name="Chen S."/>
            <person name="Lapointe G."/>
        </authorList>
    </citation>
    <scope>NUCLEOTIDE SEQUENCE [LARGE SCALE GENOMIC DNA]</scope>
    <source>
        <strain evidence="1 2">2CS3</strain>
    </source>
</reference>